<evidence type="ECO:0000256" key="1">
    <source>
        <dbReference type="ARBA" id="ARBA00009437"/>
    </source>
</evidence>
<dbReference type="Gene3D" id="3.40.190.10">
    <property type="entry name" value="Periplasmic binding protein-like II"/>
    <property type="match status" value="2"/>
</dbReference>
<comment type="caution">
    <text evidence="6">The sequence shown here is derived from an EMBL/GenBank/DDBJ whole genome shotgun (WGS) entry which is preliminary data.</text>
</comment>
<name>A0ABW1G7W7_9ACTN</name>
<gene>
    <name evidence="6" type="ORF">ACFP3V_27095</name>
</gene>
<dbReference type="Pfam" id="PF00126">
    <property type="entry name" value="HTH_1"/>
    <property type="match status" value="1"/>
</dbReference>
<dbReference type="PRINTS" id="PR00039">
    <property type="entry name" value="HTHLYSR"/>
</dbReference>
<keyword evidence="7" id="KW-1185">Reference proteome</keyword>
<dbReference type="InterPro" id="IPR005119">
    <property type="entry name" value="LysR_subst-bd"/>
</dbReference>
<accession>A0ABW1G7W7</accession>
<sequence>MELRQVRYFVAVAEDLHFGRAAERLSIVQSAVSEQIRRLERELGTELFDRSPRHVRLTEAGQRFLPAARDLLAAERAALDSVAAWNPARGGRLRLGTSVGMGEHLDRVLAALAAHQPPPQVELVSGPTAARLEQVASGALDASFVRGVEEGPPGVRLIPVWQDQLVVALAATHPLASGRGPLDLSELRGLPLHLTDRRNNPPLVDLVVGACRDAGFEPLPGPPRGSLQDTLALIGAGVPGWTVVYASYAQQLANPRIAFREADLSLPGVLAVPARLPRERLRLLLDACGDRETRSLPAPDGSRSRDR</sequence>
<dbReference type="EMBL" id="JBHSQJ010000138">
    <property type="protein sequence ID" value="MFC5910859.1"/>
    <property type="molecule type" value="Genomic_DNA"/>
</dbReference>
<keyword evidence="2" id="KW-0805">Transcription regulation</keyword>
<dbReference type="InterPro" id="IPR000847">
    <property type="entry name" value="LysR_HTH_N"/>
</dbReference>
<dbReference type="SUPFAM" id="SSF53850">
    <property type="entry name" value="Periplasmic binding protein-like II"/>
    <property type="match status" value="1"/>
</dbReference>
<keyword evidence="3" id="KW-0238">DNA-binding</keyword>
<evidence type="ECO:0000256" key="3">
    <source>
        <dbReference type="ARBA" id="ARBA00023125"/>
    </source>
</evidence>
<keyword evidence="4" id="KW-0804">Transcription</keyword>
<evidence type="ECO:0000259" key="5">
    <source>
        <dbReference type="PROSITE" id="PS50931"/>
    </source>
</evidence>
<organism evidence="6 7">
    <name type="scientific">Streptacidiphilus monticola</name>
    <dbReference type="NCBI Taxonomy" id="2161674"/>
    <lineage>
        <taxon>Bacteria</taxon>
        <taxon>Bacillati</taxon>
        <taxon>Actinomycetota</taxon>
        <taxon>Actinomycetes</taxon>
        <taxon>Kitasatosporales</taxon>
        <taxon>Streptomycetaceae</taxon>
        <taxon>Streptacidiphilus</taxon>
    </lineage>
</organism>
<dbReference type="Proteomes" id="UP001596174">
    <property type="component" value="Unassembled WGS sequence"/>
</dbReference>
<dbReference type="CDD" id="cd08414">
    <property type="entry name" value="PBP2_LTTR_aromatics_like"/>
    <property type="match status" value="1"/>
</dbReference>
<evidence type="ECO:0000313" key="6">
    <source>
        <dbReference type="EMBL" id="MFC5910859.1"/>
    </source>
</evidence>
<feature type="domain" description="HTH lysR-type" evidence="5">
    <location>
        <begin position="1"/>
        <end position="58"/>
    </location>
</feature>
<proteinExistence type="inferred from homology"/>
<dbReference type="Pfam" id="PF03466">
    <property type="entry name" value="LysR_substrate"/>
    <property type="match status" value="1"/>
</dbReference>
<dbReference type="PANTHER" id="PTHR30346:SF0">
    <property type="entry name" value="HCA OPERON TRANSCRIPTIONAL ACTIVATOR HCAR"/>
    <property type="match status" value="1"/>
</dbReference>
<dbReference type="PANTHER" id="PTHR30346">
    <property type="entry name" value="TRANSCRIPTIONAL DUAL REGULATOR HCAR-RELATED"/>
    <property type="match status" value="1"/>
</dbReference>
<dbReference type="InterPro" id="IPR036390">
    <property type="entry name" value="WH_DNA-bd_sf"/>
</dbReference>
<dbReference type="RefSeq" id="WP_380588772.1">
    <property type="nucleotide sequence ID" value="NZ_JBHSQJ010000138.1"/>
</dbReference>
<dbReference type="SUPFAM" id="SSF46785">
    <property type="entry name" value="Winged helix' DNA-binding domain"/>
    <property type="match status" value="1"/>
</dbReference>
<dbReference type="InterPro" id="IPR036388">
    <property type="entry name" value="WH-like_DNA-bd_sf"/>
</dbReference>
<evidence type="ECO:0000256" key="2">
    <source>
        <dbReference type="ARBA" id="ARBA00023015"/>
    </source>
</evidence>
<evidence type="ECO:0000313" key="7">
    <source>
        <dbReference type="Proteomes" id="UP001596174"/>
    </source>
</evidence>
<reference evidence="7" key="1">
    <citation type="journal article" date="2019" name="Int. J. Syst. Evol. Microbiol.">
        <title>The Global Catalogue of Microorganisms (GCM) 10K type strain sequencing project: providing services to taxonomists for standard genome sequencing and annotation.</title>
        <authorList>
            <consortium name="The Broad Institute Genomics Platform"/>
            <consortium name="The Broad Institute Genome Sequencing Center for Infectious Disease"/>
            <person name="Wu L."/>
            <person name="Ma J."/>
        </authorList>
    </citation>
    <scope>NUCLEOTIDE SEQUENCE [LARGE SCALE GENOMIC DNA]</scope>
    <source>
        <strain evidence="7">JCM 4816</strain>
    </source>
</reference>
<comment type="similarity">
    <text evidence="1">Belongs to the LysR transcriptional regulatory family.</text>
</comment>
<dbReference type="Gene3D" id="1.10.10.10">
    <property type="entry name" value="Winged helix-like DNA-binding domain superfamily/Winged helix DNA-binding domain"/>
    <property type="match status" value="1"/>
</dbReference>
<dbReference type="PROSITE" id="PS50931">
    <property type="entry name" value="HTH_LYSR"/>
    <property type="match status" value="1"/>
</dbReference>
<protein>
    <submittedName>
        <fullName evidence="6">LysR family transcriptional regulator</fullName>
    </submittedName>
</protein>
<evidence type="ECO:0000256" key="4">
    <source>
        <dbReference type="ARBA" id="ARBA00023163"/>
    </source>
</evidence>